<dbReference type="HOGENOM" id="CLU_2572021_0_0_5"/>
<geneLocation type="plasmid" evidence="1 2">
    <name>pSMED02</name>
</geneLocation>
<organism evidence="1 2">
    <name type="scientific">Sinorhizobium medicae (strain WSM419)</name>
    <name type="common">Ensifer medicae</name>
    <dbReference type="NCBI Taxonomy" id="366394"/>
    <lineage>
        <taxon>Bacteria</taxon>
        <taxon>Pseudomonadati</taxon>
        <taxon>Pseudomonadota</taxon>
        <taxon>Alphaproteobacteria</taxon>
        <taxon>Hyphomicrobiales</taxon>
        <taxon>Rhizobiaceae</taxon>
        <taxon>Sinorhizobium/Ensifer group</taxon>
        <taxon>Sinorhizobium</taxon>
    </lineage>
</organism>
<gene>
    <name evidence="1" type="ordered locus">Smed_5631</name>
</gene>
<name>A6UL42_SINMW</name>
<accession>A6UL42</accession>
<evidence type="ECO:0000313" key="2">
    <source>
        <dbReference type="Proteomes" id="UP000001108"/>
    </source>
</evidence>
<dbReference type="PATRIC" id="fig|366394.8.peg.2135"/>
<protein>
    <submittedName>
        <fullName evidence="1">Uncharacterized protein</fullName>
    </submittedName>
</protein>
<dbReference type="KEGG" id="smd:Smed_5631"/>
<dbReference type="Proteomes" id="UP000001108">
    <property type="component" value="Plasmid pSMED02"/>
</dbReference>
<dbReference type="AlphaFoldDB" id="A6UL42"/>
<evidence type="ECO:0000313" key="1">
    <source>
        <dbReference type="EMBL" id="ABR64372.1"/>
    </source>
</evidence>
<reference evidence="2" key="1">
    <citation type="submission" date="2007-06" db="EMBL/GenBank/DDBJ databases">
        <title>Complete sequence of Sinorhizobium medicae WSM419 plasmid pSMED02.</title>
        <authorList>
            <consortium name="US DOE Joint Genome Institute"/>
            <person name="Copeland A."/>
            <person name="Lucas S."/>
            <person name="Lapidus A."/>
            <person name="Barry K."/>
            <person name="Glavina del Rio T."/>
            <person name="Dalin E."/>
            <person name="Tice H."/>
            <person name="Pitluck S."/>
            <person name="Chain P."/>
            <person name="Malfatti S."/>
            <person name="Shin M."/>
            <person name="Vergez L."/>
            <person name="Schmutz J."/>
            <person name="Larimer F."/>
            <person name="Land M."/>
            <person name="Hauser L."/>
            <person name="Kyrpides N."/>
            <person name="Mikhailova N."/>
            <person name="Reeve W.G."/>
            <person name="Richardson P."/>
        </authorList>
    </citation>
    <scope>NUCLEOTIDE SEQUENCE [LARGE SCALE GENOMIC DNA]</scope>
    <source>
        <strain evidence="2">WSM419</strain>
        <plasmid evidence="2">Plasmid pSMED02</plasmid>
    </source>
</reference>
<keyword evidence="1" id="KW-0614">Plasmid</keyword>
<dbReference type="EMBL" id="CP000740">
    <property type="protein sequence ID" value="ABR64372.1"/>
    <property type="molecule type" value="Genomic_DNA"/>
</dbReference>
<proteinExistence type="predicted"/>
<sequence>MGALQILFFACLCPKPAARVLVTCIEDPRALLTATVGASGGKGFCRLEAQPKLAAAAFTITVMTITGSLEAAAVPFRDRRQ</sequence>
<reference evidence="1 2" key="2">
    <citation type="journal article" date="2010" name="Stand. Genomic Sci.">
        <title>Complete genome sequence of the Medicago microsymbiont Ensifer (Sinorhizobium) medicae strain WSM419.</title>
        <authorList>
            <person name="Reeve W."/>
            <person name="Chain P."/>
            <person name="O'Hara G."/>
            <person name="Ardley J."/>
            <person name="Nandesena K."/>
            <person name="Brau L."/>
            <person name="Tiwari R."/>
            <person name="Malfatti S."/>
            <person name="Kiss H."/>
            <person name="Lapidus A."/>
            <person name="Copeland A."/>
            <person name="Nolan M."/>
            <person name="Land M."/>
            <person name="Hauser L."/>
            <person name="Chang Y.J."/>
            <person name="Ivanova N."/>
            <person name="Mavromatis K."/>
            <person name="Markowitz V."/>
            <person name="Kyrpides N."/>
            <person name="Gollagher M."/>
            <person name="Yates R."/>
            <person name="Dilworth M."/>
            <person name="Howieson J."/>
        </authorList>
    </citation>
    <scope>NUCLEOTIDE SEQUENCE [LARGE SCALE GENOMIC DNA]</scope>
    <source>
        <strain evidence="1 2">WSM419</strain>
        <plasmid evidence="2">Plasmid pSMED02</plasmid>
    </source>
</reference>